<evidence type="ECO:0000313" key="2">
    <source>
        <dbReference type="Proteomes" id="UP001596432"/>
    </source>
</evidence>
<organism evidence="1 2">
    <name type="scientific">Halosimplex aquaticum</name>
    <dbReference type="NCBI Taxonomy" id="3026162"/>
    <lineage>
        <taxon>Archaea</taxon>
        <taxon>Methanobacteriati</taxon>
        <taxon>Methanobacteriota</taxon>
        <taxon>Stenosarchaea group</taxon>
        <taxon>Halobacteria</taxon>
        <taxon>Halobacteriales</taxon>
        <taxon>Haloarculaceae</taxon>
        <taxon>Halosimplex</taxon>
    </lineage>
</organism>
<protein>
    <submittedName>
        <fullName evidence="1">BGTF surface domain-containing protein</fullName>
    </submittedName>
</protein>
<comment type="caution">
    <text evidence="1">The sequence shown here is derived from an EMBL/GenBank/DDBJ whole genome shotgun (WGS) entry which is preliminary data.</text>
</comment>
<gene>
    <name evidence="1" type="ORF">ACFQMA_09525</name>
</gene>
<dbReference type="EMBL" id="JBHTAS010000001">
    <property type="protein sequence ID" value="MFC7140072.1"/>
    <property type="molecule type" value="Genomic_DNA"/>
</dbReference>
<dbReference type="AlphaFoldDB" id="A0ABD5Y3Q6"/>
<dbReference type="RefSeq" id="WP_382261559.1">
    <property type="nucleotide sequence ID" value="NZ_JBHTAS010000001.1"/>
</dbReference>
<accession>A0ABD5Y3Q6</accession>
<proteinExistence type="predicted"/>
<dbReference type="NCBIfam" id="NF045517">
    <property type="entry name" value="halo_surf_dom"/>
    <property type="match status" value="3"/>
</dbReference>
<dbReference type="Proteomes" id="UP001596432">
    <property type="component" value="Unassembled WGS sequence"/>
</dbReference>
<name>A0ABD5Y3Q6_9EURY</name>
<keyword evidence="2" id="KW-1185">Reference proteome</keyword>
<sequence>MKRRTYGTVGIVAVVLVAALAVVSAGGVPLGGDGPADATVTPDRANATTIHHDGSHLSLEGAANQTISGETDLAPGTELAVRVVSDEPASPFLVSETATVGEDGAFSATADLSLVDADADAWVTVYGNGTELANVSARIAAVESETPTDGPDSDGVPSLEYEGDRLTLAALENETVRGETNLSAGSEVTVRLTSTSDASPFLVQNTATVAEDGTFAAPVDLVGIANGSTFEAVVRHDGETLASAEGIVVGGVNEEPTGDSTPTNRTGTVEESSRVAEEDHNTTLDYDGDKPTVESAAGQEIAGETDLPAGSNVTLRIASKGGANPFLKSATATVSEDGRFTAGFNMTGVPSGTTFEVVVYHDGERLAVADGEVVE</sequence>
<evidence type="ECO:0000313" key="1">
    <source>
        <dbReference type="EMBL" id="MFC7140072.1"/>
    </source>
</evidence>
<reference evidence="1 2" key="1">
    <citation type="journal article" date="2019" name="Int. J. Syst. Evol. Microbiol.">
        <title>The Global Catalogue of Microorganisms (GCM) 10K type strain sequencing project: providing services to taxonomists for standard genome sequencing and annotation.</title>
        <authorList>
            <consortium name="The Broad Institute Genomics Platform"/>
            <consortium name="The Broad Institute Genome Sequencing Center for Infectious Disease"/>
            <person name="Wu L."/>
            <person name="Ma J."/>
        </authorList>
    </citation>
    <scope>NUCLEOTIDE SEQUENCE [LARGE SCALE GENOMIC DNA]</scope>
    <source>
        <strain evidence="1 2">XZYJT29</strain>
    </source>
</reference>